<gene>
    <name evidence="8" type="primary">NAC072_1</name>
    <name evidence="8" type="ORF">CFP56_039931</name>
</gene>
<dbReference type="Gene3D" id="2.170.150.80">
    <property type="entry name" value="NAC domain"/>
    <property type="match status" value="1"/>
</dbReference>
<accession>A0AAW0IZB8</accession>
<sequence>MPRNQNFWVGRILVADLFPFLLNFLTMSHPAAPLPSDLESNCPDEEVIWTLFKFKQGCPLPRNVIKDIDPYDAHPEFLPDRTWFLGHSEVKTFNDYGIWKVKGTASNVFSDSTTTGLRTTLEFYDSQAPHKRITNRVMQEYCILQEGHSEGSNVKETSTLCIIFSDGEQNQNHVKQSELGSTDTASENHIHPTRSIVPNTNNSIGQSSSSQPQASEDDDIVMLGLTEHQNLHEIDYPPEGDFLELEDLLDDPASPSSSESSCVTMSSDECFDSLALLQELKPENNQNGAGCKFSVSAPVKPNEVKVLPATAGSLDRDREKMLTPSAILKTDSSTPESAVRCQVNRIQKPNFRNEGPSSNSHNVTPPFSGHNFLAADKEKMAPVGEGGSAFELPIISYELQI</sequence>
<evidence type="ECO:0000256" key="1">
    <source>
        <dbReference type="ARBA" id="ARBA00023015"/>
    </source>
</evidence>
<keyword evidence="6" id="KW-1133">Transmembrane helix</keyword>
<dbReference type="Pfam" id="PF02365">
    <property type="entry name" value="NAM"/>
    <property type="match status" value="1"/>
</dbReference>
<keyword evidence="1" id="KW-0805">Transcription regulation</keyword>
<organism evidence="8 9">
    <name type="scientific">Quercus suber</name>
    <name type="common">Cork oak</name>
    <dbReference type="NCBI Taxonomy" id="58331"/>
    <lineage>
        <taxon>Eukaryota</taxon>
        <taxon>Viridiplantae</taxon>
        <taxon>Streptophyta</taxon>
        <taxon>Embryophyta</taxon>
        <taxon>Tracheophyta</taxon>
        <taxon>Spermatophyta</taxon>
        <taxon>Magnoliopsida</taxon>
        <taxon>eudicotyledons</taxon>
        <taxon>Gunneridae</taxon>
        <taxon>Pentapetalae</taxon>
        <taxon>rosids</taxon>
        <taxon>fabids</taxon>
        <taxon>Fagales</taxon>
        <taxon>Fagaceae</taxon>
        <taxon>Quercus</taxon>
    </lineage>
</organism>
<dbReference type="SUPFAM" id="SSF101941">
    <property type="entry name" value="NAC domain"/>
    <property type="match status" value="1"/>
</dbReference>
<evidence type="ECO:0000313" key="8">
    <source>
        <dbReference type="EMBL" id="KAK7819653.1"/>
    </source>
</evidence>
<evidence type="ECO:0000256" key="3">
    <source>
        <dbReference type="ARBA" id="ARBA00023163"/>
    </source>
</evidence>
<protein>
    <submittedName>
        <fullName evidence="8">Nac domain-containing protein 72</fullName>
    </submittedName>
</protein>
<keyword evidence="9" id="KW-1185">Reference proteome</keyword>
<dbReference type="InterPro" id="IPR003441">
    <property type="entry name" value="NAC-dom"/>
</dbReference>
<feature type="compositionally biased region" description="Polar residues" evidence="5">
    <location>
        <begin position="172"/>
        <end position="187"/>
    </location>
</feature>
<evidence type="ECO:0000256" key="6">
    <source>
        <dbReference type="SAM" id="Phobius"/>
    </source>
</evidence>
<dbReference type="PANTHER" id="PTHR31719">
    <property type="entry name" value="NAC TRANSCRIPTION FACTOR 56"/>
    <property type="match status" value="1"/>
</dbReference>
<keyword evidence="6" id="KW-0472">Membrane</keyword>
<proteinExistence type="predicted"/>
<reference evidence="8 9" key="1">
    <citation type="journal article" date="2018" name="Sci. Data">
        <title>The draft genome sequence of cork oak.</title>
        <authorList>
            <person name="Ramos A.M."/>
            <person name="Usie A."/>
            <person name="Barbosa P."/>
            <person name="Barros P.M."/>
            <person name="Capote T."/>
            <person name="Chaves I."/>
            <person name="Simoes F."/>
            <person name="Abreu I."/>
            <person name="Carrasquinho I."/>
            <person name="Faro C."/>
            <person name="Guimaraes J.B."/>
            <person name="Mendonca D."/>
            <person name="Nobrega F."/>
            <person name="Rodrigues L."/>
            <person name="Saibo N.J.M."/>
            <person name="Varela M.C."/>
            <person name="Egas C."/>
            <person name="Matos J."/>
            <person name="Miguel C.M."/>
            <person name="Oliveira M.M."/>
            <person name="Ricardo C.P."/>
            <person name="Goncalves S."/>
        </authorList>
    </citation>
    <scope>NUCLEOTIDE SEQUENCE [LARGE SCALE GENOMIC DNA]</scope>
    <source>
        <strain evidence="9">cv. HL8</strain>
    </source>
</reference>
<evidence type="ECO:0000256" key="5">
    <source>
        <dbReference type="SAM" id="MobiDB-lite"/>
    </source>
</evidence>
<evidence type="ECO:0000313" key="9">
    <source>
        <dbReference type="Proteomes" id="UP000237347"/>
    </source>
</evidence>
<dbReference type="GO" id="GO:0006355">
    <property type="term" value="P:regulation of DNA-templated transcription"/>
    <property type="evidence" value="ECO:0007669"/>
    <property type="project" value="InterPro"/>
</dbReference>
<feature type="transmembrane region" description="Helical" evidence="6">
    <location>
        <begin position="12"/>
        <end position="32"/>
    </location>
</feature>
<dbReference type="PANTHER" id="PTHR31719:SF94">
    <property type="entry name" value="PROTEIN ATAF2"/>
    <property type="match status" value="1"/>
</dbReference>
<evidence type="ECO:0000256" key="2">
    <source>
        <dbReference type="ARBA" id="ARBA00023125"/>
    </source>
</evidence>
<keyword evidence="4" id="KW-0539">Nucleus</keyword>
<dbReference type="Proteomes" id="UP000237347">
    <property type="component" value="Unassembled WGS sequence"/>
</dbReference>
<dbReference type="PROSITE" id="PS51005">
    <property type="entry name" value="NAC"/>
    <property type="match status" value="1"/>
</dbReference>
<feature type="region of interest" description="Disordered" evidence="5">
    <location>
        <begin position="172"/>
        <end position="216"/>
    </location>
</feature>
<keyword evidence="6" id="KW-0812">Transmembrane</keyword>
<keyword evidence="2" id="KW-0238">DNA-binding</keyword>
<dbReference type="InterPro" id="IPR036093">
    <property type="entry name" value="NAC_dom_sf"/>
</dbReference>
<dbReference type="GO" id="GO:0003677">
    <property type="term" value="F:DNA binding"/>
    <property type="evidence" value="ECO:0007669"/>
    <property type="project" value="UniProtKB-KW"/>
</dbReference>
<dbReference type="EMBL" id="PKMF04000771">
    <property type="protein sequence ID" value="KAK7819653.1"/>
    <property type="molecule type" value="Genomic_DNA"/>
</dbReference>
<feature type="compositionally biased region" description="Polar residues" evidence="5">
    <location>
        <begin position="196"/>
        <end position="214"/>
    </location>
</feature>
<comment type="caution">
    <text evidence="8">The sequence shown here is derived from an EMBL/GenBank/DDBJ whole genome shotgun (WGS) entry which is preliminary data.</text>
</comment>
<dbReference type="AlphaFoldDB" id="A0AAW0IZB8"/>
<feature type="domain" description="NAC" evidence="7">
    <location>
        <begin position="34"/>
        <end position="166"/>
    </location>
</feature>
<evidence type="ECO:0000259" key="7">
    <source>
        <dbReference type="PROSITE" id="PS51005"/>
    </source>
</evidence>
<keyword evidence="3" id="KW-0804">Transcription</keyword>
<name>A0AAW0IZB8_QUESU</name>
<evidence type="ECO:0000256" key="4">
    <source>
        <dbReference type="ARBA" id="ARBA00023242"/>
    </source>
</evidence>